<evidence type="ECO:0000313" key="2">
    <source>
        <dbReference type="Proteomes" id="UP000188268"/>
    </source>
</evidence>
<reference evidence="1 2" key="1">
    <citation type="submission" date="2013-09" db="EMBL/GenBank/DDBJ databases">
        <title>Corchorus capsularis genome sequencing.</title>
        <authorList>
            <person name="Alam M."/>
            <person name="Haque M.S."/>
            <person name="Islam M.S."/>
            <person name="Emdad E.M."/>
            <person name="Islam M.M."/>
            <person name="Ahmed B."/>
            <person name="Halim A."/>
            <person name="Hossen Q.M.M."/>
            <person name="Hossain M.Z."/>
            <person name="Ahmed R."/>
            <person name="Khan M.M."/>
            <person name="Islam R."/>
            <person name="Rashid M.M."/>
            <person name="Khan S.A."/>
            <person name="Rahman M.S."/>
            <person name="Alam M."/>
        </authorList>
    </citation>
    <scope>NUCLEOTIDE SEQUENCE [LARGE SCALE GENOMIC DNA]</scope>
    <source>
        <strain evidence="2">cv. CVL-1</strain>
        <tissue evidence="1">Whole seedling</tissue>
    </source>
</reference>
<dbReference type="EMBL" id="AWWV01007168">
    <property type="protein sequence ID" value="OMO97894.1"/>
    <property type="molecule type" value="Genomic_DNA"/>
</dbReference>
<comment type="caution">
    <text evidence="1">The sequence shown here is derived from an EMBL/GenBank/DDBJ whole genome shotgun (WGS) entry which is preliminary data.</text>
</comment>
<keyword evidence="2" id="KW-1185">Reference proteome</keyword>
<gene>
    <name evidence="1" type="ORF">CCACVL1_04414</name>
</gene>
<dbReference type="Gramene" id="OMO97894">
    <property type="protein sequence ID" value="OMO97894"/>
    <property type="gene ID" value="CCACVL1_04414"/>
</dbReference>
<accession>A0A1R3JSX5</accession>
<evidence type="ECO:0000313" key="1">
    <source>
        <dbReference type="EMBL" id="OMO97894.1"/>
    </source>
</evidence>
<dbReference type="Proteomes" id="UP000188268">
    <property type="component" value="Unassembled WGS sequence"/>
</dbReference>
<name>A0A1R3JSX5_COCAP</name>
<organism evidence="1 2">
    <name type="scientific">Corchorus capsularis</name>
    <name type="common">Jute</name>
    <dbReference type="NCBI Taxonomy" id="210143"/>
    <lineage>
        <taxon>Eukaryota</taxon>
        <taxon>Viridiplantae</taxon>
        <taxon>Streptophyta</taxon>
        <taxon>Embryophyta</taxon>
        <taxon>Tracheophyta</taxon>
        <taxon>Spermatophyta</taxon>
        <taxon>Magnoliopsida</taxon>
        <taxon>eudicotyledons</taxon>
        <taxon>Gunneridae</taxon>
        <taxon>Pentapetalae</taxon>
        <taxon>rosids</taxon>
        <taxon>malvids</taxon>
        <taxon>Malvales</taxon>
        <taxon>Malvaceae</taxon>
        <taxon>Grewioideae</taxon>
        <taxon>Apeibeae</taxon>
        <taxon>Corchorus</taxon>
    </lineage>
</organism>
<proteinExistence type="predicted"/>
<protein>
    <submittedName>
        <fullName evidence="1">Uncharacterized protein</fullName>
    </submittedName>
</protein>
<sequence>MPQIGSLQKKFLKLPQEILQQKSLQVKKLP</sequence>
<dbReference type="AlphaFoldDB" id="A0A1R3JSX5"/>